<dbReference type="Pfam" id="PF07963">
    <property type="entry name" value="N_methyl"/>
    <property type="match status" value="1"/>
</dbReference>
<keyword evidence="5 6" id="KW-0472">Membrane</keyword>
<proteinExistence type="predicted"/>
<evidence type="ECO:0000256" key="6">
    <source>
        <dbReference type="SAM" id="Phobius"/>
    </source>
</evidence>
<dbReference type="Gene3D" id="3.30.700.10">
    <property type="entry name" value="Glycoprotein, Type 4 Pilin"/>
    <property type="match status" value="1"/>
</dbReference>
<dbReference type="GO" id="GO:0015628">
    <property type="term" value="P:protein secretion by the type II secretion system"/>
    <property type="evidence" value="ECO:0007669"/>
    <property type="project" value="InterPro"/>
</dbReference>
<evidence type="ECO:0000256" key="3">
    <source>
        <dbReference type="ARBA" id="ARBA00022692"/>
    </source>
</evidence>
<name>A0A936NB23_9ACTN</name>
<evidence type="ECO:0000256" key="4">
    <source>
        <dbReference type="ARBA" id="ARBA00022989"/>
    </source>
</evidence>
<organism evidence="7 8">
    <name type="scientific">Candidatus Neomicrothrix subdominans</name>
    <dbReference type="NCBI Taxonomy" id="2954438"/>
    <lineage>
        <taxon>Bacteria</taxon>
        <taxon>Bacillati</taxon>
        <taxon>Actinomycetota</taxon>
        <taxon>Acidimicrobiia</taxon>
        <taxon>Acidimicrobiales</taxon>
        <taxon>Microthrixaceae</taxon>
        <taxon>Candidatus Neomicrothrix</taxon>
    </lineage>
</organism>
<sequence>MHNTLKRLQARSGSGFTLIELLVVIAILAILAGVVVFAVGNSTKNAGKAACDTERGAIITAWNAAATSNKVSGNDESWDDYLENSNTKYFTMPAAGTKVPVKISRDGTTTTAVPAGDCADIETTSLNA</sequence>
<dbReference type="AlphaFoldDB" id="A0A936NB23"/>
<dbReference type="InterPro" id="IPR012902">
    <property type="entry name" value="N_methyl_site"/>
</dbReference>
<dbReference type="PRINTS" id="PR00885">
    <property type="entry name" value="BCTERIALGSPH"/>
</dbReference>
<dbReference type="Proteomes" id="UP000727993">
    <property type="component" value="Unassembled WGS sequence"/>
</dbReference>
<dbReference type="GO" id="GO:0015627">
    <property type="term" value="C:type II protein secretion system complex"/>
    <property type="evidence" value="ECO:0007669"/>
    <property type="project" value="InterPro"/>
</dbReference>
<feature type="transmembrane region" description="Helical" evidence="6">
    <location>
        <begin position="21"/>
        <end position="40"/>
    </location>
</feature>
<keyword evidence="2" id="KW-0488">Methylation</keyword>
<reference evidence="7 8" key="1">
    <citation type="submission" date="2020-10" db="EMBL/GenBank/DDBJ databases">
        <title>Connecting structure to function with the recovery of over 1000 high-quality activated sludge metagenome-assembled genomes encoding full-length rRNA genes using long-read sequencing.</title>
        <authorList>
            <person name="Singleton C.M."/>
            <person name="Petriglieri F."/>
            <person name="Kristensen J.M."/>
            <person name="Kirkegaard R.H."/>
            <person name="Michaelsen T.Y."/>
            <person name="Andersen M.H."/>
            <person name="Karst S.M."/>
            <person name="Dueholm M.S."/>
            <person name="Nielsen P.H."/>
            <person name="Albertsen M."/>
        </authorList>
    </citation>
    <scope>NUCLEOTIDE SEQUENCE [LARGE SCALE GENOMIC DNA]</scope>
    <source>
        <strain evidence="7">Lyne_18-Q3-R50-59_MAXAC.006</strain>
    </source>
</reference>
<evidence type="ECO:0000256" key="2">
    <source>
        <dbReference type="ARBA" id="ARBA00022481"/>
    </source>
</evidence>
<comment type="caution">
    <text evidence="7">The sequence shown here is derived from an EMBL/GenBank/DDBJ whole genome shotgun (WGS) entry which is preliminary data.</text>
</comment>
<dbReference type="NCBIfam" id="TIGR02532">
    <property type="entry name" value="IV_pilin_GFxxxE"/>
    <property type="match status" value="1"/>
</dbReference>
<dbReference type="PROSITE" id="PS00409">
    <property type="entry name" value="PROKAR_NTER_METHYL"/>
    <property type="match status" value="1"/>
</dbReference>
<dbReference type="PANTHER" id="PTHR30093">
    <property type="entry name" value="GENERAL SECRETION PATHWAY PROTEIN G"/>
    <property type="match status" value="1"/>
</dbReference>
<comment type="subcellular location">
    <subcellularLocation>
        <location evidence="1">Membrane</location>
        <topology evidence="1">Single-pass membrane protein</topology>
    </subcellularLocation>
</comment>
<dbReference type="InterPro" id="IPR045584">
    <property type="entry name" value="Pilin-like"/>
</dbReference>
<accession>A0A936NB23</accession>
<protein>
    <submittedName>
        <fullName evidence="7">Type II secretion system protein</fullName>
    </submittedName>
</protein>
<keyword evidence="4 6" id="KW-1133">Transmembrane helix</keyword>
<keyword evidence="3 6" id="KW-0812">Transmembrane</keyword>
<dbReference type="InterPro" id="IPR002416">
    <property type="entry name" value="T2SS_protein-GspH"/>
</dbReference>
<evidence type="ECO:0000313" key="8">
    <source>
        <dbReference type="Proteomes" id="UP000727993"/>
    </source>
</evidence>
<dbReference type="GO" id="GO:0016020">
    <property type="term" value="C:membrane"/>
    <property type="evidence" value="ECO:0007669"/>
    <property type="project" value="UniProtKB-SubCell"/>
</dbReference>
<dbReference type="SUPFAM" id="SSF54523">
    <property type="entry name" value="Pili subunits"/>
    <property type="match status" value="1"/>
</dbReference>
<dbReference type="EMBL" id="JADJZA010000006">
    <property type="protein sequence ID" value="MBK9296987.1"/>
    <property type="molecule type" value="Genomic_DNA"/>
</dbReference>
<evidence type="ECO:0000313" key="7">
    <source>
        <dbReference type="EMBL" id="MBK9296987.1"/>
    </source>
</evidence>
<evidence type="ECO:0000256" key="1">
    <source>
        <dbReference type="ARBA" id="ARBA00004167"/>
    </source>
</evidence>
<gene>
    <name evidence="7" type="ORF">IPN02_09145</name>
</gene>
<evidence type="ECO:0000256" key="5">
    <source>
        <dbReference type="ARBA" id="ARBA00023136"/>
    </source>
</evidence>